<dbReference type="OrthoDB" id="10067100at2759"/>
<comment type="caution">
    <text evidence="1">The sequence shown here is derived from an EMBL/GenBank/DDBJ whole genome shotgun (WGS) entry which is preliminary data.</text>
</comment>
<proteinExistence type="predicted"/>
<evidence type="ECO:0000313" key="1">
    <source>
        <dbReference type="EMBL" id="GFT06814.1"/>
    </source>
</evidence>
<organism evidence="1 2">
    <name type="scientific">Nephila pilipes</name>
    <name type="common">Giant wood spider</name>
    <name type="synonym">Nephila maculata</name>
    <dbReference type="NCBI Taxonomy" id="299642"/>
    <lineage>
        <taxon>Eukaryota</taxon>
        <taxon>Metazoa</taxon>
        <taxon>Ecdysozoa</taxon>
        <taxon>Arthropoda</taxon>
        <taxon>Chelicerata</taxon>
        <taxon>Arachnida</taxon>
        <taxon>Araneae</taxon>
        <taxon>Araneomorphae</taxon>
        <taxon>Entelegynae</taxon>
        <taxon>Araneoidea</taxon>
        <taxon>Nephilidae</taxon>
        <taxon>Nephila</taxon>
    </lineage>
</organism>
<reference evidence="1" key="1">
    <citation type="submission" date="2020-08" db="EMBL/GenBank/DDBJ databases">
        <title>Multicomponent nature underlies the extraordinary mechanical properties of spider dragline silk.</title>
        <authorList>
            <person name="Kono N."/>
            <person name="Nakamura H."/>
            <person name="Mori M."/>
            <person name="Yoshida Y."/>
            <person name="Ohtoshi R."/>
            <person name="Malay A.D."/>
            <person name="Moran D.A.P."/>
            <person name="Tomita M."/>
            <person name="Numata K."/>
            <person name="Arakawa K."/>
        </authorList>
    </citation>
    <scope>NUCLEOTIDE SEQUENCE</scope>
</reference>
<dbReference type="Proteomes" id="UP000887013">
    <property type="component" value="Unassembled WGS sequence"/>
</dbReference>
<gene>
    <name evidence="1" type="ORF">NPIL_454711</name>
</gene>
<evidence type="ECO:0000313" key="2">
    <source>
        <dbReference type="Proteomes" id="UP000887013"/>
    </source>
</evidence>
<dbReference type="EMBL" id="BMAW01008096">
    <property type="protein sequence ID" value="GFT06814.1"/>
    <property type="molecule type" value="Genomic_DNA"/>
</dbReference>
<sequence>MWKRCPTLLAPWQKLTAIRAHVLARAGFLCRNSRIQKRDVADLDKTLVRGGATLPKFRSLLDIHAFPLLASNDPTISGVAAASLRSVVRKILRDPTPDLRTQSACPRPAQAWLSGSSATKWRATSSLSWRVLWIRGKQLRPSPPTPPLTTSFRRASICDWNFIHRARLGCLQLNATRRFGNRDPRCRKCGYSRETIPYVLNHCKPHSVAWRKRHSAIQNRVVRAIPLQLARSLLTKPLLTKSLIPDLVLRKKSGEVYIIDFTEPFEDQPESLSAARQHKIEKYLPIVEHLRREGETAFVDAIVVGSLGSWDPSNDAVLARMGISRRYANLMRKLIVPPPLNGVGTSTSNISLGYCRFNLKAIETLYNTFVVLVIPCEDGHQTERQDLPSAPELPVVSEEQGVMKLSIKVN</sequence>
<name>A0A8X6TE60_NEPPI</name>
<dbReference type="AlphaFoldDB" id="A0A8X6TE60"/>
<keyword evidence="1" id="KW-0548">Nucleotidyltransferase</keyword>
<keyword evidence="1" id="KW-0695">RNA-directed DNA polymerase</keyword>
<protein>
    <submittedName>
        <fullName evidence="1">Reverse transcriptase domain-containing protein</fullName>
    </submittedName>
</protein>
<dbReference type="GO" id="GO:0003964">
    <property type="term" value="F:RNA-directed DNA polymerase activity"/>
    <property type="evidence" value="ECO:0007669"/>
    <property type="project" value="UniProtKB-KW"/>
</dbReference>
<keyword evidence="2" id="KW-1185">Reference proteome</keyword>
<keyword evidence="1" id="KW-0808">Transferase</keyword>
<accession>A0A8X6TE60</accession>